<organism evidence="1 2">
    <name type="scientific">Triparma verrucosa</name>
    <dbReference type="NCBI Taxonomy" id="1606542"/>
    <lineage>
        <taxon>Eukaryota</taxon>
        <taxon>Sar</taxon>
        <taxon>Stramenopiles</taxon>
        <taxon>Ochrophyta</taxon>
        <taxon>Bolidophyceae</taxon>
        <taxon>Parmales</taxon>
        <taxon>Triparmaceae</taxon>
        <taxon>Triparma</taxon>
    </lineage>
</organism>
<dbReference type="Proteomes" id="UP001165160">
    <property type="component" value="Unassembled WGS sequence"/>
</dbReference>
<reference evidence="2" key="1">
    <citation type="journal article" date="2023" name="Commun. Biol.">
        <title>Genome analysis of Parmales, the sister group of diatoms, reveals the evolutionary specialization of diatoms from phago-mixotrophs to photoautotrophs.</title>
        <authorList>
            <person name="Ban H."/>
            <person name="Sato S."/>
            <person name="Yoshikawa S."/>
            <person name="Yamada K."/>
            <person name="Nakamura Y."/>
            <person name="Ichinomiya M."/>
            <person name="Sato N."/>
            <person name="Blanc-Mathieu R."/>
            <person name="Endo H."/>
            <person name="Kuwata A."/>
            <person name="Ogata H."/>
        </authorList>
    </citation>
    <scope>NUCLEOTIDE SEQUENCE [LARGE SCALE GENOMIC DNA]</scope>
    <source>
        <strain evidence="2">NIES 3699</strain>
    </source>
</reference>
<proteinExistence type="predicted"/>
<protein>
    <recommendedName>
        <fullName evidence="3">Sfi1 spindle body domain-containing protein</fullName>
    </recommendedName>
</protein>
<evidence type="ECO:0000313" key="1">
    <source>
        <dbReference type="EMBL" id="GMH97261.1"/>
    </source>
</evidence>
<sequence>MNERPSSENETTAALKAIFSSYASEPGSPSPQHLSTTSSFRAVQSQRAWSIESLKVENEDLKYYATKLSEDVAYLEEELEAEKGKAFDRSNNAGRNEALIKMEYAIRTLALFTLWSYRQKLQHSWSFLKLNLTRTSNSKITEENSKRHKKKALLYILNSKRRREVLRAFNTLTLAAYIKRAHASKDSLKKHVLKSGVTILRCLLNTNDATKVNRCFEIWKTIYSKNRDWSKFAKGFASRAKNVALRRAMKKMRNNLKRHREMDGSKVSSLKLLEKVANKMSRRRFALGWVKWVEAVAFGRQVEAKYALALKMLSGREARLRLQALSKAWRRWMAGRIQKLEAKESQLAEDISNLQSTMQAYKKTKALGYLDTLLKTYARDDLKRGFRLWLAFLQWTNIVHQRRKVKLGLLEKWRRRKGLSWALLKWKNEGNRRHKVKRILARVAEHISAQEKRWAWAAFQSNSIMHKKIQSARERSCKDLMRIILSKGKNEVKSKFYAWMHFVAKLKVEDLKSDAVMDNMRIAASKIKMEIMQGVLSKVTRAFRKWQDVIEYENRRANNVFLGVDLVRRAVQSFKRKKVAAAWNSWFAKWLAWKKSQRAQKTSLRVINYVLKKLLNKTLATSFSHWIKWVAAANAQILRKKLEATHSTNGLEKIRFLFKSKQARDVNRAFGKWKWMVFENFQRRTTLKRALFRFQRNMTYQAFSDWAEATFQYKRRKLGQQRALNLMRRVMTRLDERELSKAWQSWKQMLNNWKQLQRSKEYALKLLMSYAMKGNETAMRFSFEKWKHHHLQITSELRMKKEGLEFFAKVAARSNTFVRRIFFARWKWADNYLRLVNSQNNKVLIKMITAFEHSMKDSKMKAFSIWRRYNFLFVRHSTGVRHRSEIDRLHDQIDAYNSIIRTNSSMILKRVCTSITKRDLAIGFSTWLRHTGGVRKNRANLVKVCRAWSRRVLIAPWKHWCDFVTEDRSRRRLQPKIILKIMKSTRIKLLAASFRTFYSNIHLQYNTNTHLYTRHVHHHRNKDYFYKLACRLAVSLEHQGLYAAWTTWCEHHEEGVKRDAENDAKTTGIYRVCSRMANKKLSAGFFSWLNKVNELKSREILKRHLRISSTNTIKLYFLKMIHVRELAAFKLWKSTVEEKMEKTRTLTSYFCRASNKLLSLGWESWVRAVKQINSDLRREQQKNTVMRRILLRMVKVESAAAFNWWGWVVRQLRREEDEMRRKLNLLTVVFNRLVSADLHRGINSWKKAIQYEKHSETKRKAAAALMKKSLTTMSNRELCFGFKLWAAKVKHEVALQNASLVFARRILGLQRAALKEGFDRLKSHTNLLFQVVKTGDMKLKSQGVAVEIFVRWMRRFPGAGFKIWKLRVVTMKKREEMKSRAATAVIRAMMRGLKETLSRAFIYWHGVCATRHRLQHIVQRYMLNRSVLLALNQWKHFVDGVHLADDKKERCCQMLKSSLYHQMGKQMGQAFSQWASFRMDCRVRDGKMRVFGGLLVEKLKKWQFVSVNAGFQIWKRAIRQMHETEALKTWKEMAELNNADSSDLKKSSALLNVSKTLQRVLLHTLCKSWQLWKYNIQHLMKEDLLIKMKYNQLRRVVKKWMTRKLAKGFFTWQINVEIRLRKCLVMTKVVESFLRAKTSAAFAFWAKEVRRSIHEATARNSAIRAIVRLSRVGDYKKIARSWRTWREYVIKDQLAFSKALASNPQSQLDSAVKKEEVKLKMHFTRKAATRVIRRWVQAKAWDAFEFWKEWSAKAKFHEQRGGRMLQILNRIATRRVKGKVSVSFWVWKVHSEVVRRRRRDKKYGGRMVGMILKDGLSRQLAKGFLKWKEWVKADRELERVSASNSANFVELLSSCFDRMIDDSNRRRFMRWKVQVEREKRCESGVRACSRMILRVQKAGMVRGWTKWKEAWLFDVNRRRRLRGAVSRMTKRQLGLGFGLFKSKISLARAASVIAQHDRERKAFRVKAILVRRVKMGVRGGFWRWRVFSEQFDRKAEGAKRAAAIYRRRMETATKNMWLFWKGWTLDAVRAEAESQDAKRRGGLSMLRVINALLKKDLLKGWQAWSKFCWSARSGRGIVRGVILALEKRAIAQGFRKWFDVVKTYKAMIKMGITLSRLQKSALYASFRQWSAAAIETKAAETKLTLSRALMKKVVSRLLTVMLWNGFGRFVRVNKKVKSMEVLNRFKLRVLNRRYLAGFNKWKTMYIVVKLKEARHQAGARRVFNLMQHKSTHRVGTVERAFKFWHRDAKHHSLLVSMKDSGTRRMITVIWIGVVSRYARAWRTWLHFNHLKEQNQIRKTLNMKRVVAKLLGGNMYLSFNMWKKNTIFDPNLTRMVKEKNDWKKSVGLTICARMMKSKETFLMSKGWRKWVDVVRGARRWVRCFADKGKRECKMAWRKWIVVVIEGRKRELKNETKRTALKALLVKSWGSKKAAGFELLRLEVLRCRERRWLEERREASLRRWMRGASRRGRRAAFNSWLQAVQSDRDRDKVQEMGGKIMKRILDRVLNTKARRRAFSRWWSNAKTEVLYQQLIRGMGNTSQGTVNTDPLKLSKQRVACHSVKHIIEKYEKRTLLKAWKVLVDVLSAWKFNKEIDREYLYLEGIMNSFSRLQERSGIKM</sequence>
<evidence type="ECO:0000313" key="2">
    <source>
        <dbReference type="Proteomes" id="UP001165160"/>
    </source>
</evidence>
<comment type="caution">
    <text evidence="1">The sequence shown here is derived from an EMBL/GenBank/DDBJ whole genome shotgun (WGS) entry which is preliminary data.</text>
</comment>
<keyword evidence="2" id="KW-1185">Reference proteome</keyword>
<evidence type="ECO:0008006" key="3">
    <source>
        <dbReference type="Google" id="ProtNLM"/>
    </source>
</evidence>
<name>A0A9W7BZH2_9STRA</name>
<dbReference type="EMBL" id="BRXX01000197">
    <property type="protein sequence ID" value="GMH97261.1"/>
    <property type="molecule type" value="Genomic_DNA"/>
</dbReference>
<gene>
    <name evidence="1" type="ORF">TrVE_jg6332</name>
</gene>
<accession>A0A9W7BZH2</accession>